<dbReference type="RefSeq" id="WP_408153859.1">
    <property type="nucleotide sequence ID" value="NZ_JAQQFM010000001.1"/>
</dbReference>
<evidence type="ECO:0000313" key="10">
    <source>
        <dbReference type="Proteomes" id="UP001629246"/>
    </source>
</evidence>
<dbReference type="InterPro" id="IPR036909">
    <property type="entry name" value="Cyt_c-like_dom_sf"/>
</dbReference>
<dbReference type="Proteomes" id="UP001629246">
    <property type="component" value="Unassembled WGS sequence"/>
</dbReference>
<evidence type="ECO:0000256" key="6">
    <source>
        <dbReference type="PROSITE-ProRule" id="PRU00433"/>
    </source>
</evidence>
<evidence type="ECO:0000259" key="8">
    <source>
        <dbReference type="PROSITE" id="PS51007"/>
    </source>
</evidence>
<evidence type="ECO:0000256" key="2">
    <source>
        <dbReference type="ARBA" id="ARBA00022617"/>
    </source>
</evidence>
<feature type="domain" description="Cytochrome c" evidence="8">
    <location>
        <begin position="28"/>
        <end position="114"/>
    </location>
</feature>
<keyword evidence="4" id="KW-0249">Electron transport</keyword>
<protein>
    <submittedName>
        <fullName evidence="9">Cytochrome c</fullName>
    </submittedName>
</protein>
<dbReference type="PROSITE" id="PS51007">
    <property type="entry name" value="CYTC"/>
    <property type="match status" value="1"/>
</dbReference>
<evidence type="ECO:0000256" key="4">
    <source>
        <dbReference type="ARBA" id="ARBA00022982"/>
    </source>
</evidence>
<dbReference type="PANTHER" id="PTHR33751">
    <property type="entry name" value="CBB3-TYPE CYTOCHROME C OXIDASE SUBUNIT FIXP"/>
    <property type="match status" value="1"/>
</dbReference>
<dbReference type="InterPro" id="IPR009056">
    <property type="entry name" value="Cyt_c-like_dom"/>
</dbReference>
<evidence type="ECO:0000256" key="1">
    <source>
        <dbReference type="ARBA" id="ARBA00022448"/>
    </source>
</evidence>
<dbReference type="InterPro" id="IPR050597">
    <property type="entry name" value="Cytochrome_c_Oxidase_Subunit"/>
</dbReference>
<sequence length="121" mass="12828">MNKMLTWAAAVATTAFAFTFSTTALAGGDATIGKQLVGKYNCARCHGADFNSPTEAAYPKLAGQHEDYIKHALTAYRRGGNAANGRNNALMAPEVKPLSDSDINNIAAYLHSLPGTLVVRK</sequence>
<keyword evidence="7" id="KW-0732">Signal</keyword>
<evidence type="ECO:0000256" key="7">
    <source>
        <dbReference type="SAM" id="SignalP"/>
    </source>
</evidence>
<dbReference type="PANTHER" id="PTHR33751:SF9">
    <property type="entry name" value="CYTOCHROME C4"/>
    <property type="match status" value="1"/>
</dbReference>
<feature type="signal peptide" evidence="7">
    <location>
        <begin position="1"/>
        <end position="26"/>
    </location>
</feature>
<organism evidence="9 10">
    <name type="scientific">Herbaspirillum lusitanum</name>
    <dbReference type="NCBI Taxonomy" id="213312"/>
    <lineage>
        <taxon>Bacteria</taxon>
        <taxon>Pseudomonadati</taxon>
        <taxon>Pseudomonadota</taxon>
        <taxon>Betaproteobacteria</taxon>
        <taxon>Burkholderiales</taxon>
        <taxon>Oxalobacteraceae</taxon>
        <taxon>Herbaspirillum</taxon>
    </lineage>
</organism>
<evidence type="ECO:0000256" key="3">
    <source>
        <dbReference type="ARBA" id="ARBA00022723"/>
    </source>
</evidence>
<reference evidence="9 10" key="1">
    <citation type="journal article" date="2024" name="Chem. Sci.">
        <title>Discovery of megapolipeptins by genome mining of a Burkholderiales bacteria collection.</title>
        <authorList>
            <person name="Paulo B.S."/>
            <person name="Recchia M.J.J."/>
            <person name="Lee S."/>
            <person name="Fergusson C.H."/>
            <person name="Romanowski S.B."/>
            <person name="Hernandez A."/>
            <person name="Krull N."/>
            <person name="Liu D.Y."/>
            <person name="Cavanagh H."/>
            <person name="Bos A."/>
            <person name="Gray C.A."/>
            <person name="Murphy B.T."/>
            <person name="Linington R.G."/>
            <person name="Eustaquio A.S."/>
        </authorList>
    </citation>
    <scope>NUCLEOTIDE SEQUENCE [LARGE SCALE GENOMIC DNA]</scope>
    <source>
        <strain evidence="9 10">RL21-008-BIB-A</strain>
    </source>
</reference>
<name>A0ABW9A1U1_9BURK</name>
<accession>A0ABW9A1U1</accession>
<evidence type="ECO:0000313" key="9">
    <source>
        <dbReference type="EMBL" id="MFL9922818.1"/>
    </source>
</evidence>
<keyword evidence="10" id="KW-1185">Reference proteome</keyword>
<keyword evidence="5 6" id="KW-0408">Iron</keyword>
<dbReference type="Gene3D" id="1.10.760.10">
    <property type="entry name" value="Cytochrome c-like domain"/>
    <property type="match status" value="1"/>
</dbReference>
<feature type="chain" id="PRO_5046992866" evidence="7">
    <location>
        <begin position="27"/>
        <end position="121"/>
    </location>
</feature>
<dbReference type="SUPFAM" id="SSF46626">
    <property type="entry name" value="Cytochrome c"/>
    <property type="match status" value="1"/>
</dbReference>
<keyword evidence="2 6" id="KW-0349">Heme</keyword>
<gene>
    <name evidence="9" type="ORF">PQR62_00980</name>
</gene>
<proteinExistence type="predicted"/>
<evidence type="ECO:0000256" key="5">
    <source>
        <dbReference type="ARBA" id="ARBA00023004"/>
    </source>
</evidence>
<keyword evidence="1" id="KW-0813">Transport</keyword>
<comment type="caution">
    <text evidence="9">The sequence shown here is derived from an EMBL/GenBank/DDBJ whole genome shotgun (WGS) entry which is preliminary data.</text>
</comment>
<keyword evidence="3 6" id="KW-0479">Metal-binding</keyword>
<dbReference type="Pfam" id="PF00034">
    <property type="entry name" value="Cytochrom_C"/>
    <property type="match status" value="1"/>
</dbReference>
<dbReference type="EMBL" id="JAQQFM010000001">
    <property type="protein sequence ID" value="MFL9922818.1"/>
    <property type="molecule type" value="Genomic_DNA"/>
</dbReference>